<gene>
    <name evidence="1" type="ORF">SSLN_LOCUS9528</name>
</gene>
<dbReference type="AlphaFoldDB" id="A0A183SZ80"/>
<dbReference type="OrthoDB" id="6307546at2759"/>
<keyword evidence="2" id="KW-1185">Reference proteome</keyword>
<dbReference type="InterPro" id="IPR036691">
    <property type="entry name" value="Endo/exonu/phosph_ase_sf"/>
</dbReference>
<evidence type="ECO:0000313" key="2">
    <source>
        <dbReference type="Proteomes" id="UP000275846"/>
    </source>
</evidence>
<dbReference type="WBParaSite" id="SSLN_0000989001-mRNA-1">
    <property type="protein sequence ID" value="SSLN_0000989001-mRNA-1"/>
    <property type="gene ID" value="SSLN_0000989001"/>
</dbReference>
<reference evidence="1 2" key="2">
    <citation type="submission" date="2018-11" db="EMBL/GenBank/DDBJ databases">
        <authorList>
            <consortium name="Pathogen Informatics"/>
        </authorList>
    </citation>
    <scope>NUCLEOTIDE SEQUENCE [LARGE SCALE GENOMIC DNA]</scope>
    <source>
        <strain evidence="1 2">NST_G2</strain>
    </source>
</reference>
<dbReference type="EMBL" id="UYSU01035298">
    <property type="protein sequence ID" value="VDL95913.1"/>
    <property type="molecule type" value="Genomic_DNA"/>
</dbReference>
<evidence type="ECO:0000313" key="3">
    <source>
        <dbReference type="WBParaSite" id="SSLN_0000989001-mRNA-1"/>
    </source>
</evidence>
<dbReference type="Gene3D" id="3.60.10.10">
    <property type="entry name" value="Endonuclease/exonuclease/phosphatase"/>
    <property type="match status" value="1"/>
</dbReference>
<reference evidence="3" key="1">
    <citation type="submission" date="2016-06" db="UniProtKB">
        <authorList>
            <consortium name="WormBaseParasite"/>
        </authorList>
    </citation>
    <scope>IDENTIFICATION</scope>
</reference>
<sequence>MTRSDEAKNKFYEDLHALLVTYPQTDNLIVLGDFNARVGTNHATWKGVLTPANELVNRLANLSVAEKDATVKNHWCQLRDIVQSTPWMSSVVHIVNARTGKMKTTQPSTLLAETNRLHKAYVNCPTTANKTAFYRSRSLV</sequence>
<accession>A0A183SZ80</accession>
<name>A0A183SZ80_SCHSO</name>
<dbReference type="SUPFAM" id="SSF56219">
    <property type="entry name" value="DNase I-like"/>
    <property type="match status" value="1"/>
</dbReference>
<evidence type="ECO:0000313" key="1">
    <source>
        <dbReference type="EMBL" id="VDL95913.1"/>
    </source>
</evidence>
<protein>
    <submittedName>
        <fullName evidence="3">Endo/exonuclease/phosphatase domain-containing protein</fullName>
    </submittedName>
</protein>
<dbReference type="Proteomes" id="UP000275846">
    <property type="component" value="Unassembled WGS sequence"/>
</dbReference>
<proteinExistence type="predicted"/>
<organism evidence="3">
    <name type="scientific">Schistocephalus solidus</name>
    <name type="common">Tapeworm</name>
    <dbReference type="NCBI Taxonomy" id="70667"/>
    <lineage>
        <taxon>Eukaryota</taxon>
        <taxon>Metazoa</taxon>
        <taxon>Spiralia</taxon>
        <taxon>Lophotrochozoa</taxon>
        <taxon>Platyhelminthes</taxon>
        <taxon>Cestoda</taxon>
        <taxon>Eucestoda</taxon>
        <taxon>Diphyllobothriidea</taxon>
        <taxon>Diphyllobothriidae</taxon>
        <taxon>Schistocephalus</taxon>
    </lineage>
</organism>